<dbReference type="OrthoDB" id="9802228at2"/>
<dbReference type="InterPro" id="IPR035451">
    <property type="entry name" value="Ada-like_dom_sf"/>
</dbReference>
<dbReference type="Gene3D" id="1.10.10.10">
    <property type="entry name" value="Winged helix-like DNA-binding domain superfamily/Winged helix DNA-binding domain"/>
    <property type="match status" value="1"/>
</dbReference>
<dbReference type="GO" id="GO:0003677">
    <property type="term" value="F:DNA binding"/>
    <property type="evidence" value="ECO:0007669"/>
    <property type="project" value="InterPro"/>
</dbReference>
<dbReference type="Gene3D" id="3.40.10.10">
    <property type="entry name" value="DNA Methylphosphotriester Repair Domain"/>
    <property type="match status" value="1"/>
</dbReference>
<dbReference type="PANTHER" id="PTHR10815">
    <property type="entry name" value="METHYLATED-DNA--PROTEIN-CYSTEINE METHYLTRANSFERASE"/>
    <property type="match status" value="1"/>
</dbReference>
<evidence type="ECO:0000256" key="7">
    <source>
        <dbReference type="ARBA" id="ARBA00049348"/>
    </source>
</evidence>
<dbReference type="PROSITE" id="PS00374">
    <property type="entry name" value="MGMT"/>
    <property type="match status" value="1"/>
</dbReference>
<keyword evidence="4" id="KW-0227">DNA damage</keyword>
<proteinExistence type="predicted"/>
<dbReference type="SUPFAM" id="SSF57884">
    <property type="entry name" value="Ada DNA repair protein, N-terminal domain (N-Ada 10)"/>
    <property type="match status" value="1"/>
</dbReference>
<comment type="catalytic activity">
    <reaction evidence="7">
        <text>a 6-O-methyl-2'-deoxyguanosine in DNA + L-cysteinyl-[protein] = S-methyl-L-cysteinyl-[protein] + a 2'-deoxyguanosine in DNA</text>
        <dbReference type="Rhea" id="RHEA:24000"/>
        <dbReference type="Rhea" id="RHEA-COMP:10131"/>
        <dbReference type="Rhea" id="RHEA-COMP:10132"/>
        <dbReference type="Rhea" id="RHEA-COMP:11367"/>
        <dbReference type="Rhea" id="RHEA-COMP:11368"/>
        <dbReference type="ChEBI" id="CHEBI:29950"/>
        <dbReference type="ChEBI" id="CHEBI:82612"/>
        <dbReference type="ChEBI" id="CHEBI:85445"/>
        <dbReference type="ChEBI" id="CHEBI:85448"/>
        <dbReference type="EC" id="2.1.1.63"/>
    </reaction>
</comment>
<evidence type="ECO:0000256" key="6">
    <source>
        <dbReference type="ARBA" id="ARBA00023204"/>
    </source>
</evidence>
<protein>
    <submittedName>
        <fullName evidence="10">O-6-methylguanine DNA methyltransferase</fullName>
    </submittedName>
</protein>
<evidence type="ECO:0000256" key="5">
    <source>
        <dbReference type="ARBA" id="ARBA00023159"/>
    </source>
</evidence>
<dbReference type="Pfam" id="PF02805">
    <property type="entry name" value="Ada_Zn_binding"/>
    <property type="match status" value="1"/>
</dbReference>
<organism evidence="10 11">
    <name type="scientific">Pseudonocardia endophytica</name>
    <dbReference type="NCBI Taxonomy" id="401976"/>
    <lineage>
        <taxon>Bacteria</taxon>
        <taxon>Bacillati</taxon>
        <taxon>Actinomycetota</taxon>
        <taxon>Actinomycetes</taxon>
        <taxon>Pseudonocardiales</taxon>
        <taxon>Pseudonocardiaceae</taxon>
        <taxon>Pseudonocardia</taxon>
    </lineage>
</organism>
<dbReference type="InterPro" id="IPR036388">
    <property type="entry name" value="WH-like_DNA-bd_sf"/>
</dbReference>
<evidence type="ECO:0000256" key="4">
    <source>
        <dbReference type="ARBA" id="ARBA00022763"/>
    </source>
</evidence>
<evidence type="ECO:0000313" key="11">
    <source>
        <dbReference type="Proteomes" id="UP000295560"/>
    </source>
</evidence>
<reference evidence="10 11" key="1">
    <citation type="submission" date="2019-03" db="EMBL/GenBank/DDBJ databases">
        <title>Sequencing the genomes of 1000 actinobacteria strains.</title>
        <authorList>
            <person name="Klenk H.-P."/>
        </authorList>
    </citation>
    <scope>NUCLEOTIDE SEQUENCE [LARGE SCALE GENOMIC DNA]</scope>
    <source>
        <strain evidence="10 11">DSM 44969</strain>
    </source>
</reference>
<evidence type="ECO:0000256" key="2">
    <source>
        <dbReference type="ARBA" id="ARBA00022603"/>
    </source>
</evidence>
<comment type="catalytic activity">
    <reaction evidence="1">
        <text>a 4-O-methyl-thymidine in DNA + L-cysteinyl-[protein] = a thymidine in DNA + S-methyl-L-cysteinyl-[protein]</text>
        <dbReference type="Rhea" id="RHEA:53428"/>
        <dbReference type="Rhea" id="RHEA-COMP:10131"/>
        <dbReference type="Rhea" id="RHEA-COMP:10132"/>
        <dbReference type="Rhea" id="RHEA-COMP:13555"/>
        <dbReference type="Rhea" id="RHEA-COMP:13556"/>
        <dbReference type="ChEBI" id="CHEBI:29950"/>
        <dbReference type="ChEBI" id="CHEBI:82612"/>
        <dbReference type="ChEBI" id="CHEBI:137386"/>
        <dbReference type="ChEBI" id="CHEBI:137387"/>
        <dbReference type="EC" id="2.1.1.63"/>
    </reaction>
</comment>
<keyword evidence="5" id="KW-0010">Activator</keyword>
<keyword evidence="11" id="KW-1185">Reference proteome</keyword>
<dbReference type="AlphaFoldDB" id="A0A4R1HV39"/>
<dbReference type="GO" id="GO:0006281">
    <property type="term" value="P:DNA repair"/>
    <property type="evidence" value="ECO:0007669"/>
    <property type="project" value="UniProtKB-KW"/>
</dbReference>
<evidence type="ECO:0000259" key="9">
    <source>
        <dbReference type="Pfam" id="PF02805"/>
    </source>
</evidence>
<dbReference type="InterPro" id="IPR036217">
    <property type="entry name" value="MethylDNA_cys_MeTrfase_DNAb"/>
</dbReference>
<dbReference type="EMBL" id="SMFZ01000001">
    <property type="protein sequence ID" value="TCK25281.1"/>
    <property type="molecule type" value="Genomic_DNA"/>
</dbReference>
<evidence type="ECO:0000256" key="3">
    <source>
        <dbReference type="ARBA" id="ARBA00022679"/>
    </source>
</evidence>
<dbReference type="NCBIfam" id="TIGR00589">
    <property type="entry name" value="ogt"/>
    <property type="match status" value="1"/>
</dbReference>
<evidence type="ECO:0000256" key="1">
    <source>
        <dbReference type="ARBA" id="ARBA00001286"/>
    </source>
</evidence>
<dbReference type="InterPro" id="IPR014048">
    <property type="entry name" value="MethylDNA_cys_MeTrfase_DNA-bd"/>
</dbReference>
<keyword evidence="6" id="KW-0234">DNA repair</keyword>
<keyword evidence="3 10" id="KW-0808">Transferase</keyword>
<dbReference type="GO" id="GO:0006355">
    <property type="term" value="P:regulation of DNA-templated transcription"/>
    <property type="evidence" value="ECO:0007669"/>
    <property type="project" value="InterPro"/>
</dbReference>
<dbReference type="InterPro" id="IPR004026">
    <property type="entry name" value="Ada_DNA_repair_Zn-bd"/>
</dbReference>
<comment type="caution">
    <text evidence="10">The sequence shown here is derived from an EMBL/GenBank/DDBJ whole genome shotgun (WGS) entry which is preliminary data.</text>
</comment>
<dbReference type="Pfam" id="PF01035">
    <property type="entry name" value="DNA_binding_1"/>
    <property type="match status" value="1"/>
</dbReference>
<dbReference type="RefSeq" id="WP_132421599.1">
    <property type="nucleotide sequence ID" value="NZ_SMFZ01000001.1"/>
</dbReference>
<name>A0A4R1HV39_PSEEN</name>
<keyword evidence="2 10" id="KW-0489">Methyltransferase</keyword>
<evidence type="ECO:0000313" key="10">
    <source>
        <dbReference type="EMBL" id="TCK25281.1"/>
    </source>
</evidence>
<dbReference type="GO" id="GO:0008270">
    <property type="term" value="F:zinc ion binding"/>
    <property type="evidence" value="ECO:0007669"/>
    <property type="project" value="InterPro"/>
</dbReference>
<sequence>MSIEESLAGLAEQNGPDLEARVFAGWLTAPSRLGDVHVAVTGAGVQYLRSADGTPGESFAETYRERFGRPLRQLSKAPRGLLPALKGSKGQGPDLDVGGLSEFERSVLDVTSRIPAGQVRPYGWVAREAGRPAAVRAAASVLARNPVPLLVPCHRVVRGTGVLGDYMYGAERKRELLSAEGLDVDGADAATARGELFVASDTTGIVCFPSCHHARRITGPHRRPFRKVDAARAAGYRPCRDCRPAAVA</sequence>
<evidence type="ECO:0000259" key="8">
    <source>
        <dbReference type="Pfam" id="PF01035"/>
    </source>
</evidence>
<dbReference type="PANTHER" id="PTHR10815:SF13">
    <property type="entry name" value="METHYLATED-DNA--PROTEIN-CYSTEINE METHYLTRANSFERASE"/>
    <property type="match status" value="1"/>
</dbReference>
<dbReference type="CDD" id="cd06445">
    <property type="entry name" value="ATase"/>
    <property type="match status" value="1"/>
</dbReference>
<dbReference type="SUPFAM" id="SSF46767">
    <property type="entry name" value="Methylated DNA-protein cysteine methyltransferase, C-terminal domain"/>
    <property type="match status" value="1"/>
</dbReference>
<dbReference type="GO" id="GO:0032259">
    <property type="term" value="P:methylation"/>
    <property type="evidence" value="ECO:0007669"/>
    <property type="project" value="UniProtKB-KW"/>
</dbReference>
<dbReference type="Proteomes" id="UP000295560">
    <property type="component" value="Unassembled WGS sequence"/>
</dbReference>
<gene>
    <name evidence="10" type="ORF">EV378_1085</name>
</gene>
<dbReference type="GO" id="GO:0003908">
    <property type="term" value="F:methylated-DNA-[protein]-cysteine S-methyltransferase activity"/>
    <property type="evidence" value="ECO:0007669"/>
    <property type="project" value="UniProtKB-EC"/>
</dbReference>
<feature type="domain" description="Ada DNA repair metal-binding" evidence="9">
    <location>
        <begin position="190"/>
        <end position="244"/>
    </location>
</feature>
<accession>A0A4R1HV39</accession>
<feature type="domain" description="Methylated-DNA-[protein]-cysteine S-methyltransferase DNA binding" evidence="8">
    <location>
        <begin position="102"/>
        <end position="181"/>
    </location>
</feature>
<dbReference type="InterPro" id="IPR001497">
    <property type="entry name" value="MethylDNA_cys_MeTrfase_AS"/>
</dbReference>